<protein>
    <submittedName>
        <fullName evidence="1">Uncharacterized protein</fullName>
    </submittedName>
</protein>
<feature type="non-terminal residue" evidence="1">
    <location>
        <position position="1"/>
    </location>
</feature>
<dbReference type="AlphaFoldDB" id="A0AAD8E217"/>
<comment type="caution">
    <text evidence="1">The sequence shown here is derived from an EMBL/GenBank/DDBJ whole genome shotgun (WGS) entry which is preliminary data.</text>
</comment>
<dbReference type="Proteomes" id="UP001233999">
    <property type="component" value="Unassembled WGS sequence"/>
</dbReference>
<organism evidence="1 2">
    <name type="scientific">Diploptera punctata</name>
    <name type="common">Pacific beetle cockroach</name>
    <dbReference type="NCBI Taxonomy" id="6984"/>
    <lineage>
        <taxon>Eukaryota</taxon>
        <taxon>Metazoa</taxon>
        <taxon>Ecdysozoa</taxon>
        <taxon>Arthropoda</taxon>
        <taxon>Hexapoda</taxon>
        <taxon>Insecta</taxon>
        <taxon>Pterygota</taxon>
        <taxon>Neoptera</taxon>
        <taxon>Polyneoptera</taxon>
        <taxon>Dictyoptera</taxon>
        <taxon>Blattodea</taxon>
        <taxon>Blaberoidea</taxon>
        <taxon>Blaberidae</taxon>
        <taxon>Diplopterinae</taxon>
        <taxon>Diploptera</taxon>
    </lineage>
</organism>
<name>A0AAD8E217_DIPPU</name>
<proteinExistence type="predicted"/>
<keyword evidence="2" id="KW-1185">Reference proteome</keyword>
<feature type="non-terminal residue" evidence="1">
    <location>
        <position position="50"/>
    </location>
</feature>
<evidence type="ECO:0000313" key="1">
    <source>
        <dbReference type="EMBL" id="KAJ9574076.1"/>
    </source>
</evidence>
<gene>
    <name evidence="1" type="ORF">L9F63_008548</name>
</gene>
<dbReference type="EMBL" id="JASPKZ010010656">
    <property type="protein sequence ID" value="KAJ9574076.1"/>
    <property type="molecule type" value="Genomic_DNA"/>
</dbReference>
<evidence type="ECO:0000313" key="2">
    <source>
        <dbReference type="Proteomes" id="UP001233999"/>
    </source>
</evidence>
<accession>A0AAD8E217</accession>
<reference evidence="1" key="2">
    <citation type="submission" date="2023-05" db="EMBL/GenBank/DDBJ databases">
        <authorList>
            <person name="Fouks B."/>
        </authorList>
    </citation>
    <scope>NUCLEOTIDE SEQUENCE</scope>
    <source>
        <strain evidence="1">Stay&amp;Tobe</strain>
        <tissue evidence="1">Testes</tissue>
    </source>
</reference>
<sequence>RRCMQRFGILVCRVASNTIHQVSHLFLALPPLFYFRHRPSVFIPPSGVWA</sequence>
<reference evidence="1" key="1">
    <citation type="journal article" date="2023" name="IScience">
        <title>Live-bearing cockroach genome reveals convergent evolutionary mechanisms linked to viviparity in insects and beyond.</title>
        <authorList>
            <person name="Fouks B."/>
            <person name="Harrison M.C."/>
            <person name="Mikhailova A.A."/>
            <person name="Marchal E."/>
            <person name="English S."/>
            <person name="Carruthers M."/>
            <person name="Jennings E.C."/>
            <person name="Chiamaka E.L."/>
            <person name="Frigard R.A."/>
            <person name="Pippel M."/>
            <person name="Attardo G.M."/>
            <person name="Benoit J.B."/>
            <person name="Bornberg-Bauer E."/>
            <person name="Tobe S.S."/>
        </authorList>
    </citation>
    <scope>NUCLEOTIDE SEQUENCE</scope>
    <source>
        <strain evidence="1">Stay&amp;Tobe</strain>
    </source>
</reference>